<dbReference type="Proteomes" id="UP000664218">
    <property type="component" value="Unassembled WGS sequence"/>
</dbReference>
<evidence type="ECO:0000256" key="5">
    <source>
        <dbReference type="ARBA" id="ARBA00023239"/>
    </source>
</evidence>
<evidence type="ECO:0000256" key="4">
    <source>
        <dbReference type="ARBA" id="ARBA00022898"/>
    </source>
</evidence>
<proteinExistence type="inferred from homology"/>
<dbReference type="Gene3D" id="3.40.640.10">
    <property type="entry name" value="Type I PLP-dependent aspartate aminotransferase-like (Major domain)"/>
    <property type="match status" value="1"/>
</dbReference>
<keyword evidence="8" id="KW-0808">Transferase</keyword>
<evidence type="ECO:0000259" key="7">
    <source>
        <dbReference type="Pfam" id="PF03711"/>
    </source>
</evidence>
<keyword evidence="5" id="KW-0456">Lyase</keyword>
<comment type="caution">
    <text evidence="8">The sequence shown here is derived from an EMBL/GenBank/DDBJ whole genome shotgun (WGS) entry which is preliminary data.</text>
</comment>
<keyword evidence="3" id="KW-0210">Decarboxylase</keyword>
<evidence type="ECO:0000256" key="3">
    <source>
        <dbReference type="ARBA" id="ARBA00022793"/>
    </source>
</evidence>
<comment type="cofactor">
    <cofactor evidence="1">
        <name>pyridoxal 5'-phosphate</name>
        <dbReference type="ChEBI" id="CHEBI:597326"/>
    </cofactor>
</comment>
<keyword evidence="8" id="KW-0032">Aminotransferase</keyword>
<feature type="domain" description="Orn/Lys/Arg decarboxylase C-terminal" evidence="7">
    <location>
        <begin position="395"/>
        <end position="453"/>
    </location>
</feature>
<dbReference type="RefSeq" id="WP_207600221.1">
    <property type="nucleotide sequence ID" value="NZ_JAFNJU010000009.1"/>
</dbReference>
<evidence type="ECO:0000256" key="1">
    <source>
        <dbReference type="ARBA" id="ARBA00001933"/>
    </source>
</evidence>
<evidence type="ECO:0000313" key="8">
    <source>
        <dbReference type="EMBL" id="MBO1265696.1"/>
    </source>
</evidence>
<dbReference type="Pfam" id="PF03711">
    <property type="entry name" value="OKR_DC_1_C"/>
    <property type="match status" value="1"/>
</dbReference>
<dbReference type="Pfam" id="PF01276">
    <property type="entry name" value="OKR_DC_1"/>
    <property type="match status" value="1"/>
</dbReference>
<organism evidence="8 9">
    <name type="scientific">Proteiniclasticum aestuarii</name>
    <dbReference type="NCBI Taxonomy" id="2817862"/>
    <lineage>
        <taxon>Bacteria</taxon>
        <taxon>Bacillati</taxon>
        <taxon>Bacillota</taxon>
        <taxon>Clostridia</taxon>
        <taxon>Eubacteriales</taxon>
        <taxon>Clostridiaceae</taxon>
        <taxon>Proteiniclasticum</taxon>
    </lineage>
</organism>
<keyword evidence="9" id="KW-1185">Reference proteome</keyword>
<dbReference type="InterPro" id="IPR015424">
    <property type="entry name" value="PyrdxlP-dep_Trfase"/>
</dbReference>
<dbReference type="PANTHER" id="PTHR43277:SF4">
    <property type="entry name" value="ARGININE DECARBOXYLASE"/>
    <property type="match status" value="1"/>
</dbReference>
<dbReference type="InterPro" id="IPR008286">
    <property type="entry name" value="Prn/Lys/Arg_de-COase_C"/>
</dbReference>
<dbReference type="GO" id="GO:0016831">
    <property type="term" value="F:carboxy-lyase activity"/>
    <property type="evidence" value="ECO:0007669"/>
    <property type="project" value="UniProtKB-KW"/>
</dbReference>
<dbReference type="SUPFAM" id="SSF53383">
    <property type="entry name" value="PLP-dependent transferases"/>
    <property type="match status" value="1"/>
</dbReference>
<dbReference type="InterPro" id="IPR015421">
    <property type="entry name" value="PyrdxlP-dep_Trfase_major"/>
</dbReference>
<sequence length="486" mass="55431">MIRYDRLPLIQGLLDYAKEKNARFHMPGHRNEETIEELSILKENLYSFDVTEVEGTDNLHYPEEIIARSQALLTRTMGSKESLYCVNGSTASNYAMIFGLLKREETVLVQRNCHQSIYHAISLLDLKPAYLLPEMVEEFNLPSFITLNELMRVHQANPKAQAVILTSPTYHGMVTDIAPLSEYCDRHGLYLLVDEAHGAHFPFSPLLPDSSLKSGAHASSVSFHKTLPSLTQGSVLNLSEKLTEEERYRIRHYHRVFQSSSPSYPLLASMEMARYYMEEKGDASYQSLLKEITALKSNLMKIPGIRILGKKEVPLFDETRLVINAPFPGAEMDRILREEHQIQCEMTEGKNLIFILTPFDKKEDLARIAHALKAISRKNEKRWSEAMEEHPSHHSMRMQVPIRRFSENEVLHLSMEEVLLKEASGRICAEKVVPYPPGIPLLLPGEVITEEILDALDAYYAENANILKSGSREKDRIFVLKENPAL</sequence>
<comment type="similarity">
    <text evidence="2">Belongs to the Orn/Lys/Arg decarboxylase class-I family.</text>
</comment>
<dbReference type="PANTHER" id="PTHR43277">
    <property type="entry name" value="ARGININE DECARBOXYLASE"/>
    <property type="match status" value="1"/>
</dbReference>
<evidence type="ECO:0000259" key="6">
    <source>
        <dbReference type="Pfam" id="PF01276"/>
    </source>
</evidence>
<gene>
    <name evidence="8" type="ORF">J3A84_11710</name>
</gene>
<dbReference type="InterPro" id="IPR000310">
    <property type="entry name" value="Orn/Lys/Arg_deCO2ase_major_dom"/>
</dbReference>
<protein>
    <submittedName>
        <fullName evidence="8">Aminotransferase class I/II-fold pyridoxal phosphate-dependent enzyme</fullName>
    </submittedName>
</protein>
<dbReference type="EMBL" id="JAFNJU010000009">
    <property type="protein sequence ID" value="MBO1265696.1"/>
    <property type="molecule type" value="Genomic_DNA"/>
</dbReference>
<dbReference type="InterPro" id="IPR052357">
    <property type="entry name" value="Orn_Lys_Arg_decarboxylase-I"/>
</dbReference>
<feature type="domain" description="Orn/Lys/Arg decarboxylases family 1 pyridoxal-P attachment site" evidence="6">
    <location>
        <begin position="8"/>
        <end position="302"/>
    </location>
</feature>
<dbReference type="AlphaFoldDB" id="A0A939KK39"/>
<accession>A0A939KK39</accession>
<evidence type="ECO:0000256" key="2">
    <source>
        <dbReference type="ARBA" id="ARBA00010671"/>
    </source>
</evidence>
<keyword evidence="4" id="KW-0663">Pyridoxal phosphate</keyword>
<dbReference type="Gene3D" id="3.90.105.10">
    <property type="entry name" value="Molybdopterin biosynthesis moea protein, domain 2"/>
    <property type="match status" value="1"/>
</dbReference>
<name>A0A939KK39_9CLOT</name>
<dbReference type="GO" id="GO:0008483">
    <property type="term" value="F:transaminase activity"/>
    <property type="evidence" value="ECO:0007669"/>
    <property type="project" value="UniProtKB-KW"/>
</dbReference>
<evidence type="ECO:0000313" key="9">
    <source>
        <dbReference type="Proteomes" id="UP000664218"/>
    </source>
</evidence>
<reference evidence="8" key="1">
    <citation type="submission" date="2021-03" db="EMBL/GenBank/DDBJ databases">
        <title>Proteiniclasticum marinus sp. nov., isolated from tidal flat sediment.</title>
        <authorList>
            <person name="Namirimu T."/>
            <person name="Yang J.-A."/>
            <person name="Yang S.-H."/>
            <person name="Kim Y.-J."/>
            <person name="Kwon K.K."/>
        </authorList>
    </citation>
    <scope>NUCLEOTIDE SEQUENCE</scope>
    <source>
        <strain evidence="8">SCR006</strain>
    </source>
</reference>